<feature type="compositionally biased region" description="Low complexity" evidence="1">
    <location>
        <begin position="517"/>
        <end position="530"/>
    </location>
</feature>
<gene>
    <name evidence="2" type="ORF">KFK09_025724</name>
</gene>
<accession>A0A8T3A671</accession>
<name>A0A8T3A671_DENNO</name>
<feature type="compositionally biased region" description="Polar residues" evidence="1">
    <location>
        <begin position="71"/>
        <end position="88"/>
    </location>
</feature>
<sequence>MEATDAPSSTNLSPRTAADPPPDESALQLPSEAPTLTTTTMPSSSAPSVSLSSSSPSSTASPSQPPSQSSLHQRQPVASRTRSQTQLGQSAFTQSTSSSASSSAPSIQRSGLAIGVPAILPHHARPPPSLGYSYGSSSNFSQPLMSSSSPSPSFSQPLGGFPRGSVPLAEQSSGSIAPSPSFSQPFSGMPRSSSGMPDQQPSSNSQCGNQHYLRSNHAVQITPSMNPHLVLTIVEGCGCGHSPTSSTSRGHPNYFNTKFNCQPTASSWGVRYFNPVECQICGIPNNSIITCLHCMDLNYHNHNSTAHALFDNPSPSYAMLPVKAGFQIVIVIRTSYKPLQHLPHFRFAILSASEVQSCLSGHDPISAVCLQFQEATDAPSSTNLSPRTARIRLRTNQHYNSHPKLHVNNNNDAVFISALVSLSSSSPSSTVLPSQPPSQSSLHQRQPVASRTRSQTQLGQSAFTQSTSSPLVFCPFNPEKWACDRRPGYPSPSRSAASIIGLFLRLVVELSQPLMSSSSPSPSFSQPLGGFPRGSVPLAEQSSGSIAPSPSFSQPSLDAPQLFWDAGPTT</sequence>
<protein>
    <submittedName>
        <fullName evidence="2">Uncharacterized protein</fullName>
    </submittedName>
</protein>
<feature type="region of interest" description="Disordered" evidence="1">
    <location>
        <begin position="517"/>
        <end position="570"/>
    </location>
</feature>
<dbReference type="OrthoDB" id="10531170at2759"/>
<feature type="compositionally biased region" description="Polar residues" evidence="1">
    <location>
        <begin position="184"/>
        <end position="210"/>
    </location>
</feature>
<feature type="region of interest" description="Disordered" evidence="1">
    <location>
        <begin position="427"/>
        <end position="464"/>
    </location>
</feature>
<dbReference type="EMBL" id="JAGYWB010000018">
    <property type="protein sequence ID" value="KAI0491464.1"/>
    <property type="molecule type" value="Genomic_DNA"/>
</dbReference>
<comment type="caution">
    <text evidence="2">The sequence shown here is derived from an EMBL/GenBank/DDBJ whole genome shotgun (WGS) entry which is preliminary data.</text>
</comment>
<feature type="compositionally biased region" description="Low complexity" evidence="1">
    <location>
        <begin position="130"/>
        <end position="158"/>
    </location>
</feature>
<feature type="region of interest" description="Disordered" evidence="1">
    <location>
        <begin position="130"/>
        <end position="210"/>
    </location>
</feature>
<keyword evidence="3" id="KW-1185">Reference proteome</keyword>
<feature type="compositionally biased region" description="Polar residues" evidence="1">
    <location>
        <begin position="443"/>
        <end position="464"/>
    </location>
</feature>
<feature type="compositionally biased region" description="Low complexity" evidence="1">
    <location>
        <begin position="542"/>
        <end position="553"/>
    </location>
</feature>
<feature type="compositionally biased region" description="Polar residues" evidence="1">
    <location>
        <begin position="1"/>
        <end position="14"/>
    </location>
</feature>
<dbReference type="Proteomes" id="UP000829196">
    <property type="component" value="Unassembled WGS sequence"/>
</dbReference>
<reference evidence="2" key="1">
    <citation type="journal article" date="2022" name="Front. Genet.">
        <title>Chromosome-Scale Assembly of the Dendrobium nobile Genome Provides Insights Into the Molecular Mechanism of the Biosynthesis of the Medicinal Active Ingredient of Dendrobium.</title>
        <authorList>
            <person name="Xu Q."/>
            <person name="Niu S.-C."/>
            <person name="Li K.-L."/>
            <person name="Zheng P.-J."/>
            <person name="Zhang X.-J."/>
            <person name="Jia Y."/>
            <person name="Liu Y."/>
            <person name="Niu Y.-X."/>
            <person name="Yu L.-H."/>
            <person name="Chen D.-F."/>
            <person name="Zhang G.-Q."/>
        </authorList>
    </citation>
    <scope>NUCLEOTIDE SEQUENCE</scope>
    <source>
        <tissue evidence="2">Leaf</tissue>
    </source>
</reference>
<feature type="compositionally biased region" description="Low complexity" evidence="1">
    <location>
        <begin position="172"/>
        <end position="183"/>
    </location>
</feature>
<evidence type="ECO:0000313" key="2">
    <source>
        <dbReference type="EMBL" id="KAI0491464.1"/>
    </source>
</evidence>
<evidence type="ECO:0000313" key="3">
    <source>
        <dbReference type="Proteomes" id="UP000829196"/>
    </source>
</evidence>
<feature type="compositionally biased region" description="Low complexity" evidence="1">
    <location>
        <begin position="427"/>
        <end position="442"/>
    </location>
</feature>
<dbReference type="AlphaFoldDB" id="A0A8T3A671"/>
<proteinExistence type="predicted"/>
<feature type="compositionally biased region" description="Low complexity" evidence="1">
    <location>
        <begin position="29"/>
        <end position="70"/>
    </location>
</feature>
<organism evidence="2 3">
    <name type="scientific">Dendrobium nobile</name>
    <name type="common">Orchid</name>
    <dbReference type="NCBI Taxonomy" id="94219"/>
    <lineage>
        <taxon>Eukaryota</taxon>
        <taxon>Viridiplantae</taxon>
        <taxon>Streptophyta</taxon>
        <taxon>Embryophyta</taxon>
        <taxon>Tracheophyta</taxon>
        <taxon>Spermatophyta</taxon>
        <taxon>Magnoliopsida</taxon>
        <taxon>Liliopsida</taxon>
        <taxon>Asparagales</taxon>
        <taxon>Orchidaceae</taxon>
        <taxon>Epidendroideae</taxon>
        <taxon>Malaxideae</taxon>
        <taxon>Dendrobiinae</taxon>
        <taxon>Dendrobium</taxon>
    </lineage>
</organism>
<evidence type="ECO:0000256" key="1">
    <source>
        <dbReference type="SAM" id="MobiDB-lite"/>
    </source>
</evidence>
<feature type="region of interest" description="Disordered" evidence="1">
    <location>
        <begin position="1"/>
        <end position="108"/>
    </location>
</feature>
<feature type="compositionally biased region" description="Low complexity" evidence="1">
    <location>
        <begin position="89"/>
        <end position="108"/>
    </location>
</feature>